<dbReference type="PANTHER" id="PTHR43107">
    <property type="entry name" value="LONG-CHAIN FATTY ACID TRANSPORT PROTEIN"/>
    <property type="match status" value="1"/>
</dbReference>
<evidence type="ECO:0000313" key="8">
    <source>
        <dbReference type="Proteomes" id="UP000313645"/>
    </source>
</evidence>
<dbReference type="EMBL" id="SJDL01000009">
    <property type="protein sequence ID" value="TBW56898.1"/>
    <property type="molecule type" value="Genomic_DNA"/>
</dbReference>
<dbReference type="PANTHER" id="PTHR43107:SF15">
    <property type="entry name" value="FATTY ACID TRANSPORT PROTEIN 3, ISOFORM A"/>
    <property type="match status" value="1"/>
</dbReference>
<evidence type="ECO:0000256" key="2">
    <source>
        <dbReference type="ARBA" id="ARBA00022598"/>
    </source>
</evidence>
<dbReference type="Gene3D" id="3.40.50.12780">
    <property type="entry name" value="N-terminal domain of ligase-like"/>
    <property type="match status" value="1"/>
</dbReference>
<evidence type="ECO:0000313" key="7">
    <source>
        <dbReference type="EMBL" id="TBW56898.1"/>
    </source>
</evidence>
<organism evidence="7 8">
    <name type="scientific">Marinobacter halodurans</name>
    <dbReference type="NCBI Taxonomy" id="2528979"/>
    <lineage>
        <taxon>Bacteria</taxon>
        <taxon>Pseudomonadati</taxon>
        <taxon>Pseudomonadota</taxon>
        <taxon>Gammaproteobacteria</taxon>
        <taxon>Pseudomonadales</taxon>
        <taxon>Marinobacteraceae</taxon>
        <taxon>Marinobacter</taxon>
    </lineage>
</organism>
<accession>A0ABY1ZMB5</accession>
<keyword evidence="2" id="KW-0436">Ligase</keyword>
<evidence type="ECO:0000256" key="3">
    <source>
        <dbReference type="ARBA" id="ARBA00022741"/>
    </source>
</evidence>
<sequence length="610" mass="67729">MSQDTISVRDIARQLPGVVRRAPAIAKGLYYYSLKNDQKDLTLGTLIEHNAEKYGSRPAVLYDNRRLTYTEFNAWANRIAHYLRAGGLGRGDSIAIFLENRPELLAMVAGAAKIGVACAMLNTSQKGKVLAHSINLITPQMIVVGEELVDAFEGVRDEVALGHDHPYLFMPDTDSLHDFGQTPEGYINLAEQVSHYRGDNLTVKDRPRLGDTAVYIYTSGTTGLPKAAPGSHRKFIKAYGGFGLMTLNMGPQDVLYCTLPLYHATALLVCWGSVLSGGSAIAVRRKFSASAFWSDIRRYGATTFGYVGELCRYLLNQPASPDDRNHTLTKMIGNGLRSSIWKPFKERFGIETVAELYASSEGNIGFSNFFNMENTVGFSTAPYALVKYHEGTRDPIRNAKGRMEKVKSGEPGLLLGEITAKWSFEGYTQKEATEKSILRDVFKKGDAWFNTGDVLKEIGCRHLQFVDRMGDTFRWKGENVSTTEVENIIDESGLAEEAIVYGVEIPGTNGKAGMVTLVPQDSSVESFDIDRLFRYLQDNLPPYAIPVFVRVTSAIEKTGTFKYKKVDLKKAGYSVDRPGERVYAWLPREKGYTLVDEALVKRIDGGEIPF</sequence>
<dbReference type="SUPFAM" id="SSF56801">
    <property type="entry name" value="Acetyl-CoA synthetase-like"/>
    <property type="match status" value="1"/>
</dbReference>
<evidence type="ECO:0000256" key="1">
    <source>
        <dbReference type="ARBA" id="ARBA00006432"/>
    </source>
</evidence>
<dbReference type="InterPro" id="IPR045851">
    <property type="entry name" value="AMP-bd_C_sf"/>
</dbReference>
<dbReference type="Pfam" id="PF13193">
    <property type="entry name" value="AMP-binding_C"/>
    <property type="match status" value="1"/>
</dbReference>
<feature type="domain" description="AMP-dependent synthetase/ligase" evidence="5">
    <location>
        <begin position="48"/>
        <end position="371"/>
    </location>
</feature>
<comment type="similarity">
    <text evidence="1">Belongs to the ATP-dependent AMP-binding enzyme family.</text>
</comment>
<comment type="caution">
    <text evidence="7">The sequence shown here is derived from an EMBL/GenBank/DDBJ whole genome shotgun (WGS) entry which is preliminary data.</text>
</comment>
<dbReference type="PROSITE" id="PS00455">
    <property type="entry name" value="AMP_BINDING"/>
    <property type="match status" value="1"/>
</dbReference>
<keyword evidence="8" id="KW-1185">Reference proteome</keyword>
<evidence type="ECO:0000259" key="5">
    <source>
        <dbReference type="Pfam" id="PF00501"/>
    </source>
</evidence>
<feature type="domain" description="AMP-binding enzyme C-terminal" evidence="6">
    <location>
        <begin position="484"/>
        <end position="562"/>
    </location>
</feature>
<dbReference type="NCBIfam" id="NF006134">
    <property type="entry name" value="PRK08279.1"/>
    <property type="match status" value="1"/>
</dbReference>
<dbReference type="InterPro" id="IPR020845">
    <property type="entry name" value="AMP-binding_CS"/>
</dbReference>
<evidence type="ECO:0000256" key="4">
    <source>
        <dbReference type="ARBA" id="ARBA00022840"/>
    </source>
</evidence>
<proteinExistence type="inferred from homology"/>
<dbReference type="InterPro" id="IPR025110">
    <property type="entry name" value="AMP-bd_C"/>
</dbReference>
<dbReference type="InterPro" id="IPR042099">
    <property type="entry name" value="ANL_N_sf"/>
</dbReference>
<gene>
    <name evidence="7" type="ORF">EZI54_08090</name>
</gene>
<evidence type="ECO:0000259" key="6">
    <source>
        <dbReference type="Pfam" id="PF13193"/>
    </source>
</evidence>
<dbReference type="Proteomes" id="UP000313645">
    <property type="component" value="Unassembled WGS sequence"/>
</dbReference>
<protein>
    <submittedName>
        <fullName evidence="7">Long-chain-acyl-CoA synthetase</fullName>
    </submittedName>
</protein>
<dbReference type="RefSeq" id="WP_131480822.1">
    <property type="nucleotide sequence ID" value="NZ_SJDL01000009.1"/>
</dbReference>
<dbReference type="Pfam" id="PF00501">
    <property type="entry name" value="AMP-binding"/>
    <property type="match status" value="1"/>
</dbReference>
<reference evidence="7 8" key="1">
    <citation type="submission" date="2019-02" db="EMBL/GenBank/DDBJ databases">
        <title>Marinobacter halodurans sp. nov., a marine bacterium isolated from sea tidal flat.</title>
        <authorList>
            <person name="Yoo Y."/>
            <person name="Lee D.W."/>
            <person name="Kim B.S."/>
            <person name="Kim J.-J."/>
        </authorList>
    </citation>
    <scope>NUCLEOTIDE SEQUENCE [LARGE SCALE GENOMIC DNA]</scope>
    <source>
        <strain evidence="7 8">YJ-S3-2</strain>
    </source>
</reference>
<keyword evidence="3" id="KW-0547">Nucleotide-binding</keyword>
<name>A0ABY1ZMB5_9GAMM</name>
<dbReference type="InterPro" id="IPR000873">
    <property type="entry name" value="AMP-dep_synth/lig_dom"/>
</dbReference>
<keyword evidence="4" id="KW-0067">ATP-binding</keyword>
<dbReference type="Gene3D" id="3.30.300.30">
    <property type="match status" value="1"/>
</dbReference>